<dbReference type="PANTHER" id="PTHR39966">
    <property type="entry name" value="BLL2471 PROTEIN-RELATED"/>
    <property type="match status" value="1"/>
</dbReference>
<feature type="domain" description="Hemerythrin-like" evidence="1">
    <location>
        <begin position="4"/>
        <end position="134"/>
    </location>
</feature>
<dbReference type="Gene3D" id="1.20.120.520">
    <property type="entry name" value="nmb1532 protein domain like"/>
    <property type="match status" value="1"/>
</dbReference>
<proteinExistence type="predicted"/>
<sequence length="179" mass="19843">MSQALDTLRHEHDAILSTLKILRCMAERALQGNADAGDIAALLGFLQEFVDKCHHGKEEGLLFPALQRVGLAHQGELVGELIAEHEQGRALVGVLRQASTPVLDAEAFAAAVRTYAELLERHIDKENDVLFPQAEQALRADELEALQQAFADFELQVIGQGRHEELHDLLHRWKAAYLG</sequence>
<reference evidence="2 3" key="1">
    <citation type="submission" date="2020-12" db="EMBL/GenBank/DDBJ databases">
        <title>Genomic Analysis and Response surface optimization of nitrogen-fixing conditions for A. chroococcum strain HR1, Isolation from rhizosphere soil.</title>
        <authorList>
            <person name="Li J."/>
            <person name="Yang H."/>
            <person name="Liu H."/>
            <person name="Wang C."/>
            <person name="Tian Y."/>
            <person name="Lu X.Y."/>
        </authorList>
    </citation>
    <scope>NUCLEOTIDE SEQUENCE [LARGE SCALE GENOMIC DNA]</scope>
    <source>
        <strain evidence="2 3">HR1</strain>
    </source>
</reference>
<accession>A0AAP9YD86</accession>
<dbReference type="InterPro" id="IPR012312">
    <property type="entry name" value="Hemerythrin-like"/>
</dbReference>
<dbReference type="EMBL" id="CP066310">
    <property type="protein sequence ID" value="QQE86989.1"/>
    <property type="molecule type" value="Genomic_DNA"/>
</dbReference>
<gene>
    <name evidence="2" type="ORF">GKQ51_11660</name>
</gene>
<dbReference type="RefSeq" id="WP_198866089.1">
    <property type="nucleotide sequence ID" value="NZ_CP066310.1"/>
</dbReference>
<dbReference type="AlphaFoldDB" id="A0AAP9YD86"/>
<evidence type="ECO:0000259" key="1">
    <source>
        <dbReference type="Pfam" id="PF01814"/>
    </source>
</evidence>
<organism evidence="2 3">
    <name type="scientific">Azotobacter chroococcum</name>
    <dbReference type="NCBI Taxonomy" id="353"/>
    <lineage>
        <taxon>Bacteria</taxon>
        <taxon>Pseudomonadati</taxon>
        <taxon>Pseudomonadota</taxon>
        <taxon>Gammaproteobacteria</taxon>
        <taxon>Pseudomonadales</taxon>
        <taxon>Pseudomonadaceae</taxon>
        <taxon>Azotobacter</taxon>
    </lineage>
</organism>
<name>A0AAP9YD86_9GAMM</name>
<protein>
    <submittedName>
        <fullName evidence="2">Hemerythrin domain-containing protein</fullName>
    </submittedName>
</protein>
<dbReference type="CDD" id="cd12108">
    <property type="entry name" value="Hr-like"/>
    <property type="match status" value="1"/>
</dbReference>
<evidence type="ECO:0000313" key="2">
    <source>
        <dbReference type="EMBL" id="QQE86989.1"/>
    </source>
</evidence>
<dbReference type="Proteomes" id="UP000596192">
    <property type="component" value="Chromosome"/>
</dbReference>
<dbReference type="PANTHER" id="PTHR39966:SF1">
    <property type="entry name" value="HEMERYTHRIN-LIKE DOMAIN-CONTAINING PROTEIN"/>
    <property type="match status" value="1"/>
</dbReference>
<dbReference type="GO" id="GO:0005886">
    <property type="term" value="C:plasma membrane"/>
    <property type="evidence" value="ECO:0007669"/>
    <property type="project" value="TreeGrafter"/>
</dbReference>
<dbReference type="Pfam" id="PF01814">
    <property type="entry name" value="Hemerythrin"/>
    <property type="match status" value="1"/>
</dbReference>
<evidence type="ECO:0000313" key="3">
    <source>
        <dbReference type="Proteomes" id="UP000596192"/>
    </source>
</evidence>